<proteinExistence type="predicted"/>
<keyword evidence="2" id="KW-1185">Reference proteome</keyword>
<evidence type="ECO:0000313" key="2">
    <source>
        <dbReference type="Proteomes" id="UP000790377"/>
    </source>
</evidence>
<dbReference type="Proteomes" id="UP000790377">
    <property type="component" value="Unassembled WGS sequence"/>
</dbReference>
<sequence length="205" mass="23074">MNIRLFKIEDLVDAQALNLQNIPENYSLRFWTYCLLTWPTVSFVAENSQGKLVGYVLSSVEGGMKRPIRPPRHGLIDSLSVSKRYRRGGVATRLMEKSYEAMADLGIAYVELSVRAGNVGAQTLYDRLGYQYERTVPRYYQNGEDAFIMRRPNENYPPPKAPVIRKSTTPVVKALTTPGFREKVLATIREEKPTNGNAQGRAAGT</sequence>
<evidence type="ECO:0000313" key="1">
    <source>
        <dbReference type="EMBL" id="KAH7908529.1"/>
    </source>
</evidence>
<protein>
    <submittedName>
        <fullName evidence="1">Acyl-CoA N-acyltransferase</fullName>
    </submittedName>
</protein>
<comment type="caution">
    <text evidence="1">The sequence shown here is derived from an EMBL/GenBank/DDBJ whole genome shotgun (WGS) entry which is preliminary data.</text>
</comment>
<name>A0ACB8A4V2_9AGAM</name>
<gene>
    <name evidence="1" type="ORF">BJ138DRAFT_343468</name>
</gene>
<accession>A0ACB8A4V2</accession>
<dbReference type="EMBL" id="MU267816">
    <property type="protein sequence ID" value="KAH7908529.1"/>
    <property type="molecule type" value="Genomic_DNA"/>
</dbReference>
<reference evidence="1" key="1">
    <citation type="journal article" date="2021" name="New Phytol.">
        <title>Evolutionary innovations through gain and loss of genes in the ectomycorrhizal Boletales.</title>
        <authorList>
            <person name="Wu G."/>
            <person name="Miyauchi S."/>
            <person name="Morin E."/>
            <person name="Kuo A."/>
            <person name="Drula E."/>
            <person name="Varga T."/>
            <person name="Kohler A."/>
            <person name="Feng B."/>
            <person name="Cao Y."/>
            <person name="Lipzen A."/>
            <person name="Daum C."/>
            <person name="Hundley H."/>
            <person name="Pangilinan J."/>
            <person name="Johnson J."/>
            <person name="Barry K."/>
            <person name="LaButti K."/>
            <person name="Ng V."/>
            <person name="Ahrendt S."/>
            <person name="Min B."/>
            <person name="Choi I.G."/>
            <person name="Park H."/>
            <person name="Plett J.M."/>
            <person name="Magnuson J."/>
            <person name="Spatafora J.W."/>
            <person name="Nagy L.G."/>
            <person name="Henrissat B."/>
            <person name="Grigoriev I.V."/>
            <person name="Yang Z.L."/>
            <person name="Xu J."/>
            <person name="Martin F.M."/>
        </authorList>
    </citation>
    <scope>NUCLEOTIDE SEQUENCE</scope>
    <source>
        <strain evidence="1">ATCC 28755</strain>
    </source>
</reference>
<organism evidence="1 2">
    <name type="scientific">Hygrophoropsis aurantiaca</name>
    <dbReference type="NCBI Taxonomy" id="72124"/>
    <lineage>
        <taxon>Eukaryota</taxon>
        <taxon>Fungi</taxon>
        <taxon>Dikarya</taxon>
        <taxon>Basidiomycota</taxon>
        <taxon>Agaricomycotina</taxon>
        <taxon>Agaricomycetes</taxon>
        <taxon>Agaricomycetidae</taxon>
        <taxon>Boletales</taxon>
        <taxon>Coniophorineae</taxon>
        <taxon>Hygrophoropsidaceae</taxon>
        <taxon>Hygrophoropsis</taxon>
    </lineage>
</organism>